<dbReference type="STRING" id="617002.SAMN05660653_02975"/>
<dbReference type="GO" id="GO:0005886">
    <property type="term" value="C:plasma membrane"/>
    <property type="evidence" value="ECO:0007669"/>
    <property type="project" value="UniProtKB-SubCell"/>
</dbReference>
<sequence length="90" mass="10063">MQTFFITIAMVLCIALLIPFYRVYKGPTVFDRLLGATAVGAKILTLILLFGLMFDRLDMFIDISLGYAILNFVGVIAMAKYFRSSTRAAK</sequence>
<reference evidence="9 10" key="1">
    <citation type="submission" date="2016-10" db="EMBL/GenBank/DDBJ databases">
        <authorList>
            <person name="de Groot N.N."/>
        </authorList>
    </citation>
    <scope>NUCLEOTIDE SEQUENCE [LARGE SCALE GENOMIC DNA]</scope>
    <source>
        <strain evidence="9 10">ASO4-2</strain>
    </source>
</reference>
<keyword evidence="7 8" id="KW-0472">Membrane</keyword>
<feature type="transmembrane region" description="Helical" evidence="8">
    <location>
        <begin position="6"/>
        <end position="24"/>
    </location>
</feature>
<evidence type="ECO:0000256" key="6">
    <source>
        <dbReference type="ARBA" id="ARBA00022989"/>
    </source>
</evidence>
<name>A0A1G6EN71_9BACT</name>
<comment type="subcellular location">
    <subcellularLocation>
        <location evidence="1">Cell membrane</location>
        <topology evidence="1">Multi-pass membrane protein</topology>
    </subcellularLocation>
</comment>
<comment type="similarity">
    <text evidence="2">Belongs to the CPA3 antiporters (TC 2.A.63) subunit F family.</text>
</comment>
<evidence type="ECO:0000256" key="8">
    <source>
        <dbReference type="SAM" id="Phobius"/>
    </source>
</evidence>
<feature type="transmembrane region" description="Helical" evidence="8">
    <location>
        <begin position="33"/>
        <end position="54"/>
    </location>
</feature>
<organism evidence="9 10">
    <name type="scientific">Desulfonatronum thiosulfatophilum</name>
    <dbReference type="NCBI Taxonomy" id="617002"/>
    <lineage>
        <taxon>Bacteria</taxon>
        <taxon>Pseudomonadati</taxon>
        <taxon>Thermodesulfobacteriota</taxon>
        <taxon>Desulfovibrionia</taxon>
        <taxon>Desulfovibrionales</taxon>
        <taxon>Desulfonatronaceae</taxon>
        <taxon>Desulfonatronum</taxon>
    </lineage>
</organism>
<evidence type="ECO:0000256" key="4">
    <source>
        <dbReference type="ARBA" id="ARBA00022475"/>
    </source>
</evidence>
<evidence type="ECO:0000256" key="2">
    <source>
        <dbReference type="ARBA" id="ARBA00009212"/>
    </source>
</evidence>
<accession>A0A1G6EN71</accession>
<dbReference type="EMBL" id="FMXO01000020">
    <property type="protein sequence ID" value="SDB58824.1"/>
    <property type="molecule type" value="Genomic_DNA"/>
</dbReference>
<evidence type="ECO:0000256" key="1">
    <source>
        <dbReference type="ARBA" id="ARBA00004651"/>
    </source>
</evidence>
<dbReference type="PANTHER" id="PTHR34702:SF1">
    <property type="entry name" value="NA(+)_H(+) ANTIPORTER SUBUNIT F"/>
    <property type="match status" value="1"/>
</dbReference>
<evidence type="ECO:0000256" key="7">
    <source>
        <dbReference type="ARBA" id="ARBA00023136"/>
    </source>
</evidence>
<evidence type="ECO:0000256" key="5">
    <source>
        <dbReference type="ARBA" id="ARBA00022692"/>
    </source>
</evidence>
<dbReference type="OrthoDB" id="9800226at2"/>
<dbReference type="Proteomes" id="UP000198771">
    <property type="component" value="Unassembled WGS sequence"/>
</dbReference>
<dbReference type="AlphaFoldDB" id="A0A1G6EN71"/>
<dbReference type="InterPro" id="IPR007208">
    <property type="entry name" value="MrpF/PhaF-like"/>
</dbReference>
<dbReference type="RefSeq" id="WP_092123477.1">
    <property type="nucleotide sequence ID" value="NZ_FMXO01000020.1"/>
</dbReference>
<dbReference type="Pfam" id="PF04066">
    <property type="entry name" value="MrpF_PhaF"/>
    <property type="match status" value="1"/>
</dbReference>
<protein>
    <submittedName>
        <fullName evidence="9">Multisubunit sodium/proton antiporter, MrpF subunit (TC 2.A.63.1)</fullName>
    </submittedName>
</protein>
<dbReference type="PANTHER" id="PTHR34702">
    <property type="entry name" value="NA(+)/H(+) ANTIPORTER SUBUNIT F1"/>
    <property type="match status" value="1"/>
</dbReference>
<keyword evidence="3" id="KW-0813">Transport</keyword>
<evidence type="ECO:0000256" key="3">
    <source>
        <dbReference type="ARBA" id="ARBA00022448"/>
    </source>
</evidence>
<keyword evidence="10" id="KW-1185">Reference proteome</keyword>
<feature type="transmembrane region" description="Helical" evidence="8">
    <location>
        <begin position="60"/>
        <end position="82"/>
    </location>
</feature>
<evidence type="ECO:0000313" key="10">
    <source>
        <dbReference type="Proteomes" id="UP000198771"/>
    </source>
</evidence>
<dbReference type="GO" id="GO:0015385">
    <property type="term" value="F:sodium:proton antiporter activity"/>
    <property type="evidence" value="ECO:0007669"/>
    <property type="project" value="TreeGrafter"/>
</dbReference>
<keyword evidence="5 8" id="KW-0812">Transmembrane</keyword>
<proteinExistence type="inferred from homology"/>
<keyword evidence="4" id="KW-1003">Cell membrane</keyword>
<keyword evidence="6 8" id="KW-1133">Transmembrane helix</keyword>
<evidence type="ECO:0000313" key="9">
    <source>
        <dbReference type="EMBL" id="SDB58824.1"/>
    </source>
</evidence>
<gene>
    <name evidence="9" type="ORF">SAMN05660653_02975</name>
</gene>